<dbReference type="Pfam" id="PF13855">
    <property type="entry name" value="LRR_8"/>
    <property type="match status" value="1"/>
</dbReference>
<keyword evidence="7" id="KW-0812">Transmembrane</keyword>
<dbReference type="CDD" id="cd00096">
    <property type="entry name" value="Ig"/>
    <property type="match status" value="1"/>
</dbReference>
<evidence type="ECO:0000313" key="10">
    <source>
        <dbReference type="EMBL" id="KZS15230.1"/>
    </source>
</evidence>
<accession>A0A164YGG7</accession>
<dbReference type="AlphaFoldDB" id="A0A164YGG7"/>
<feature type="region of interest" description="Disordered" evidence="6">
    <location>
        <begin position="438"/>
        <end position="484"/>
    </location>
</feature>
<keyword evidence="2 8" id="KW-0732">Signal</keyword>
<evidence type="ECO:0000256" key="7">
    <source>
        <dbReference type="SAM" id="Phobius"/>
    </source>
</evidence>
<dbReference type="SMART" id="SM00408">
    <property type="entry name" value="IGc2"/>
    <property type="match status" value="1"/>
</dbReference>
<dbReference type="SUPFAM" id="SSF52058">
    <property type="entry name" value="L domain-like"/>
    <property type="match status" value="1"/>
</dbReference>
<dbReference type="FunFam" id="3.80.10.10:FF:000082">
    <property type="entry name" value="Leucine-rich repeat-containing 24"/>
    <property type="match status" value="1"/>
</dbReference>
<proteinExistence type="predicted"/>
<dbReference type="OrthoDB" id="643377at2759"/>
<dbReference type="InterPro" id="IPR013783">
    <property type="entry name" value="Ig-like_fold"/>
</dbReference>
<feature type="compositionally biased region" description="Low complexity" evidence="6">
    <location>
        <begin position="766"/>
        <end position="782"/>
    </location>
</feature>
<name>A0A164YGG7_9CRUS</name>
<evidence type="ECO:0000256" key="1">
    <source>
        <dbReference type="ARBA" id="ARBA00022614"/>
    </source>
</evidence>
<protein>
    <submittedName>
        <fullName evidence="10">Putative Kek6</fullName>
    </submittedName>
</protein>
<dbReference type="Pfam" id="PF13927">
    <property type="entry name" value="Ig_3"/>
    <property type="match status" value="1"/>
</dbReference>
<dbReference type="InterPro" id="IPR001611">
    <property type="entry name" value="Leu-rich_rpt"/>
</dbReference>
<comment type="caution">
    <text evidence="10">The sequence shown here is derived from an EMBL/GenBank/DDBJ whole genome shotgun (WGS) entry which is preliminary data.</text>
</comment>
<keyword evidence="4" id="KW-1015">Disulfide bond</keyword>
<feature type="compositionally biased region" description="Acidic residues" evidence="6">
    <location>
        <begin position="819"/>
        <end position="832"/>
    </location>
</feature>
<dbReference type="Pfam" id="PF00560">
    <property type="entry name" value="LRR_1"/>
    <property type="match status" value="1"/>
</dbReference>
<dbReference type="STRING" id="35525.A0A164YGG7"/>
<dbReference type="InterPro" id="IPR032675">
    <property type="entry name" value="LRR_dom_sf"/>
</dbReference>
<evidence type="ECO:0000256" key="2">
    <source>
        <dbReference type="ARBA" id="ARBA00022729"/>
    </source>
</evidence>
<dbReference type="InterPro" id="IPR050467">
    <property type="entry name" value="LRFN"/>
</dbReference>
<dbReference type="SMART" id="SM00082">
    <property type="entry name" value="LRRCT"/>
    <property type="match status" value="1"/>
</dbReference>
<dbReference type="Proteomes" id="UP000076858">
    <property type="component" value="Unassembled WGS sequence"/>
</dbReference>
<evidence type="ECO:0000256" key="6">
    <source>
        <dbReference type="SAM" id="MobiDB-lite"/>
    </source>
</evidence>
<dbReference type="SMART" id="SM00409">
    <property type="entry name" value="IG"/>
    <property type="match status" value="1"/>
</dbReference>
<keyword evidence="3" id="KW-0677">Repeat</keyword>
<dbReference type="Gene3D" id="2.60.40.10">
    <property type="entry name" value="Immunoglobulins"/>
    <property type="match status" value="1"/>
</dbReference>
<dbReference type="EMBL" id="LRGB01000915">
    <property type="protein sequence ID" value="KZS15230.1"/>
    <property type="molecule type" value="Genomic_DNA"/>
</dbReference>
<dbReference type="PROSITE" id="PS51450">
    <property type="entry name" value="LRR"/>
    <property type="match status" value="1"/>
</dbReference>
<keyword evidence="11" id="KW-1185">Reference proteome</keyword>
<dbReference type="InterPro" id="IPR003598">
    <property type="entry name" value="Ig_sub2"/>
</dbReference>
<evidence type="ECO:0000313" key="11">
    <source>
        <dbReference type="Proteomes" id="UP000076858"/>
    </source>
</evidence>
<feature type="signal peptide" evidence="8">
    <location>
        <begin position="1"/>
        <end position="28"/>
    </location>
</feature>
<dbReference type="InterPro" id="IPR000483">
    <property type="entry name" value="Cys-rich_flank_reg_C"/>
</dbReference>
<dbReference type="SUPFAM" id="SSF48726">
    <property type="entry name" value="Immunoglobulin"/>
    <property type="match status" value="1"/>
</dbReference>
<feature type="compositionally biased region" description="Polar residues" evidence="6">
    <location>
        <begin position="795"/>
        <end position="812"/>
    </location>
</feature>
<dbReference type="InterPro" id="IPR003599">
    <property type="entry name" value="Ig_sub"/>
</dbReference>
<feature type="transmembrane region" description="Helical" evidence="7">
    <location>
        <begin position="394"/>
        <end position="421"/>
    </location>
</feature>
<evidence type="ECO:0000256" key="8">
    <source>
        <dbReference type="SAM" id="SignalP"/>
    </source>
</evidence>
<feature type="domain" description="Ig-like" evidence="9">
    <location>
        <begin position="267"/>
        <end position="378"/>
    </location>
</feature>
<feature type="chain" id="PRO_5007854652" evidence="8">
    <location>
        <begin position="29"/>
        <end position="832"/>
    </location>
</feature>
<evidence type="ECO:0000256" key="3">
    <source>
        <dbReference type="ARBA" id="ARBA00022737"/>
    </source>
</evidence>
<dbReference type="SMART" id="SM00369">
    <property type="entry name" value="LRR_TYP"/>
    <property type="match status" value="5"/>
</dbReference>
<keyword evidence="7" id="KW-0472">Membrane</keyword>
<keyword evidence="1" id="KW-0433">Leucine-rich repeat</keyword>
<evidence type="ECO:0000259" key="9">
    <source>
        <dbReference type="PROSITE" id="PS50835"/>
    </source>
</evidence>
<organism evidence="10 11">
    <name type="scientific">Daphnia magna</name>
    <dbReference type="NCBI Taxonomy" id="35525"/>
    <lineage>
        <taxon>Eukaryota</taxon>
        <taxon>Metazoa</taxon>
        <taxon>Ecdysozoa</taxon>
        <taxon>Arthropoda</taxon>
        <taxon>Crustacea</taxon>
        <taxon>Branchiopoda</taxon>
        <taxon>Diplostraca</taxon>
        <taxon>Cladocera</taxon>
        <taxon>Anomopoda</taxon>
        <taxon>Daphniidae</taxon>
        <taxon>Daphnia</taxon>
    </lineage>
</organism>
<dbReference type="PANTHER" id="PTHR45842">
    <property type="entry name" value="SYNAPTIC ADHESION-LIKE MOLECULE SALM"/>
    <property type="match status" value="1"/>
</dbReference>
<keyword evidence="7" id="KW-1133">Transmembrane helix</keyword>
<feature type="region of interest" description="Disordered" evidence="6">
    <location>
        <begin position="735"/>
        <end position="832"/>
    </location>
</feature>
<reference evidence="10 11" key="1">
    <citation type="submission" date="2016-03" db="EMBL/GenBank/DDBJ databases">
        <title>EvidentialGene: Evidence-directed Construction of Genes on Genomes.</title>
        <authorList>
            <person name="Gilbert D.G."/>
            <person name="Choi J.-H."/>
            <person name="Mockaitis K."/>
            <person name="Colbourne J."/>
            <person name="Pfrender M."/>
        </authorList>
    </citation>
    <scope>NUCLEOTIDE SEQUENCE [LARGE SCALE GENOMIC DNA]</scope>
    <source>
        <strain evidence="10 11">Xinb3</strain>
        <tissue evidence="10">Complete organism</tissue>
    </source>
</reference>
<dbReference type="InterPro" id="IPR003591">
    <property type="entry name" value="Leu-rich_rpt_typical-subtyp"/>
</dbReference>
<dbReference type="Gene3D" id="3.80.10.10">
    <property type="entry name" value="Ribonuclease Inhibitor"/>
    <property type="match status" value="2"/>
</dbReference>
<dbReference type="FunFam" id="2.60.40.10:FF:000032">
    <property type="entry name" value="palladin isoform X1"/>
    <property type="match status" value="1"/>
</dbReference>
<evidence type="ECO:0000256" key="4">
    <source>
        <dbReference type="ARBA" id="ARBA00023157"/>
    </source>
</evidence>
<dbReference type="InterPro" id="IPR036179">
    <property type="entry name" value="Ig-like_dom_sf"/>
</dbReference>
<evidence type="ECO:0000256" key="5">
    <source>
        <dbReference type="ARBA" id="ARBA00023319"/>
    </source>
</evidence>
<gene>
    <name evidence="10" type="ORF">APZ42_019295</name>
</gene>
<sequence>MALISLPNGARTFLRLLVWSMLICCLTAACPDSCTCKWKGGKQTVECVNKGLIALPEGMDPETQVLDISGSTLQILHRTLFQRYGLVNLQRVYLARSRLGHLDDLTFQGLTNLVELDLSDNMLTSIPVAALSELPALMRLSLARNPVRRVSADSFRNLRYLITLELSQCQIEAVEAGAFDGLKALEWLKLDGNALANIGGSAVLPRSLHGVTLHDNPWRCDCQLSQLRSWLVQFNIPLSMEPKCSQPERLASRLVKSLDPMDFACAPQISSSVTILEVSFGDNVTLSCHVTGDPDPRVSWFHNGQKITATSSSTALYSSANETEVAETSFYYTFIGVDGSDSQRSVLNIVNATTKENGSYVCAAENRAGSARNNFTLLVLPLPTLPPPPGSIEYVITVGGVVAAIVITMVVIVIAVAVRCCCCRRRSHRTRDKTANNIASIGGVGDSAKTKSNSSLSPELPPRPIQMLPSSSNIGNKGDNGYTMGVPLPGGGRVGGAGREYHSTALDSSLDQSPDLINDTTATAKWKEQNAQAVSLDDGQFSPTLYASSAGSPSNVNASQYYPCSVPQLSTISEAVLQQHQQHFYPAQCSTNVYNSSSSLAVLNPAGYLVPMSMPGLPLVDAEGFPIDYGLPRPSRPTRPTQTHVRFADPPSVSVRHYENYVVDGDNLQEATMENFLPDRKYPDSYDPLPSSPLNCSHHSEIRYPSERYPQNFSPSSFPAGYNATGNYEEIIAAPPSGYAGHQNHQHQHQQQEYMYPPPGQMMKPNSSTSIESSENSTLTLTGGAPSSPLDVSINDASSSSPGFLCSSTLQRQPHESPDEGYEDEGIDGTEI</sequence>
<dbReference type="InterPro" id="IPR007110">
    <property type="entry name" value="Ig-like_dom"/>
</dbReference>
<dbReference type="PROSITE" id="PS50835">
    <property type="entry name" value="IG_LIKE"/>
    <property type="match status" value="1"/>
</dbReference>
<keyword evidence="5" id="KW-0393">Immunoglobulin domain</keyword>